<dbReference type="PANTHER" id="PTHR36837">
    <property type="entry name" value="POLY(3-HYDROXYALKANOATE) POLYMERASE SUBUNIT PHAC"/>
    <property type="match status" value="1"/>
</dbReference>
<dbReference type="InterPro" id="IPR029058">
    <property type="entry name" value="AB_hydrolase_fold"/>
</dbReference>
<geneLocation type="plasmid" evidence="2 3">
    <name>p2METDI</name>
</geneLocation>
<proteinExistence type="predicted"/>
<dbReference type="EMBL" id="FP103044">
    <property type="protein sequence ID" value="CAX17170.1"/>
    <property type="molecule type" value="Genomic_DNA"/>
</dbReference>
<sequence>MTGSLSQDWAAYLHDRAERTVLTLDALRERGDIFIAHEGAGCPPVLIYDYEVVMDGRDLPRPCNYMLLRIVPPAGVTVADSKRPYVIIDPRAGHGAGIGGFKFDSQVGVALARGNPVYFVGFRRDPESGQTLADVARAEAAFVREVVRRHPESPMPAIIGNCQGGWAALLLAATNPDLSGPVVLNGAPVAAWSGEVGTNPMRYKAGLIGGTWQSMFWSDIGGGVFDGAHLVNNFELLNPSRHYFVKYYDLFTSIDIGRERFLEFEKWWGGMFLMNEPEICWIVEQLFVGNKLVKNTAQLEPGRPIDLKGIRAPIIVFSSFGDNITPPQQALNWLVDTYADVDEMRIHGQRIIYMLNDEIGHLGIFVSAKIAKKEHTEVSSVMRTIESLPPGLYEMKIEAAQGDGIDRQFTVAFYERTLDDVRRIDDGRVDERPFAAVDRFSTAQAEAYDVLVRPLVKAMVTAPMAEASRALHPLRLQRRMMSTQNPLAAPLRMMADVVKPSRRELPVGNPFASAEAMMADMFAQSLDLFRDMRDMAYEQMFFSLWHSPWAQNYGKPHDLHRTLESAAELRALPEVAIALGHLRAGGFVEAVVRMLVLLAQSAGSVRRDRLERSAQMLVDNEPFRSLTTAERARIIHEQTLIVRFAPTEAIETLLDLLPSHAERELALRLVHYIPGRLSEMAPTTLSLLQRLHAVLEVPPINEDVLDNPLDGRDEPPDQLAGWARADNRQTASQTGAAAE</sequence>
<evidence type="ECO:0008006" key="4">
    <source>
        <dbReference type="Google" id="ProtNLM"/>
    </source>
</evidence>
<dbReference type="Gene3D" id="3.40.50.1820">
    <property type="entry name" value="alpha/beta hydrolase"/>
    <property type="match status" value="1"/>
</dbReference>
<dbReference type="Pfam" id="PF11339">
    <property type="entry name" value="DUF3141"/>
    <property type="match status" value="1"/>
</dbReference>
<dbReference type="Proteomes" id="UP000008070">
    <property type="component" value="Plasmid p2METDI"/>
</dbReference>
<evidence type="ECO:0000313" key="2">
    <source>
        <dbReference type="EMBL" id="CAX17170.1"/>
    </source>
</evidence>
<dbReference type="InterPro" id="IPR051321">
    <property type="entry name" value="PHA/PHB_synthase"/>
</dbReference>
<feature type="region of interest" description="Disordered" evidence="1">
    <location>
        <begin position="705"/>
        <end position="739"/>
    </location>
</feature>
<dbReference type="PANTHER" id="PTHR36837:SF2">
    <property type="entry name" value="POLY(3-HYDROXYALKANOATE) POLYMERASE SUBUNIT PHAC"/>
    <property type="match status" value="1"/>
</dbReference>
<accession>C7CND9</accession>
<evidence type="ECO:0000313" key="3">
    <source>
        <dbReference type="Proteomes" id="UP000008070"/>
    </source>
</evidence>
<protein>
    <recommendedName>
        <fullName evidence="4">Alpha/beta hydrolase</fullName>
    </recommendedName>
</protein>
<reference evidence="3" key="1">
    <citation type="journal article" date="2009" name="PLoS ONE">
        <title>Methylobacterium genome sequences: a reference blueprint to investigate microbial metabolism of C1 compounds from natural and industrial sources.</title>
        <authorList>
            <person name="Vuilleumier S."/>
            <person name="Chistoserdova L."/>
            <person name="Lee M.-C."/>
            <person name="Bringel F."/>
            <person name="Lajus A."/>
            <person name="Zhou Y."/>
            <person name="Gourion B."/>
            <person name="Barbe V."/>
            <person name="Chang J."/>
            <person name="Cruveiller S."/>
            <person name="Dossat C."/>
            <person name="Gillett W."/>
            <person name="Gruffaz C."/>
            <person name="Haugen E."/>
            <person name="Hourcade E."/>
            <person name="Levy R."/>
            <person name="Mangenot S."/>
            <person name="Muller E."/>
            <person name="Nadalig T."/>
            <person name="Pagni M."/>
            <person name="Penny C."/>
            <person name="Peyraud R."/>
            <person name="Robinson D.G."/>
            <person name="Roche D."/>
            <person name="Rouy Z."/>
            <person name="Saenampechek C."/>
            <person name="Salvignol G."/>
            <person name="Vallenet D."/>
            <person name="Wu Z."/>
            <person name="Marx C.J."/>
            <person name="Vorholt J.A."/>
            <person name="Olson M.V."/>
            <person name="Kaul R."/>
            <person name="Weissenbach J."/>
            <person name="Medigue C."/>
            <person name="Lidstrom M.E."/>
        </authorList>
    </citation>
    <scope>NUCLEOTIDE SEQUENCE [LARGE SCALE GENOMIC DNA]</scope>
    <source>
        <strain evidence="3">DSM 6343 / CIP 106787 / DM4</strain>
        <plasmid evidence="3">p2METDI</plasmid>
    </source>
</reference>
<evidence type="ECO:0000256" key="1">
    <source>
        <dbReference type="SAM" id="MobiDB-lite"/>
    </source>
</evidence>
<organism evidence="2 3">
    <name type="scientific">Methylorubrum extorquens (strain DSM 6343 / CIP 106787 / DM4)</name>
    <name type="common">Methylobacterium extorquens</name>
    <dbReference type="NCBI Taxonomy" id="661410"/>
    <lineage>
        <taxon>Bacteria</taxon>
        <taxon>Pseudomonadati</taxon>
        <taxon>Pseudomonadota</taxon>
        <taxon>Alphaproteobacteria</taxon>
        <taxon>Hyphomicrobiales</taxon>
        <taxon>Methylobacteriaceae</taxon>
        <taxon>Methylorubrum</taxon>
    </lineage>
</organism>
<dbReference type="AlphaFoldDB" id="C7CND9"/>
<keyword evidence="2" id="KW-0614">Plasmid</keyword>
<dbReference type="SUPFAM" id="SSF53474">
    <property type="entry name" value="alpha/beta-Hydrolases"/>
    <property type="match status" value="1"/>
</dbReference>
<gene>
    <name evidence="2" type="ORF">METD_P2METDI0041</name>
</gene>
<dbReference type="InterPro" id="IPR024501">
    <property type="entry name" value="DUF3141"/>
</dbReference>
<feature type="compositionally biased region" description="Polar residues" evidence="1">
    <location>
        <begin position="728"/>
        <end position="739"/>
    </location>
</feature>
<dbReference type="HOGENOM" id="CLU_014618_0_0_5"/>
<name>C7CND9_METED</name>
<dbReference type="KEGG" id="mdi:p2METDI0041"/>
<dbReference type="ESTHER" id="meted-c7cnd9">
    <property type="family name" value="Duf_3141"/>
</dbReference>